<name>X4ZZQ0_9BACL</name>
<dbReference type="InterPro" id="IPR003593">
    <property type="entry name" value="AAA+_ATPase"/>
</dbReference>
<evidence type="ECO:0000256" key="5">
    <source>
        <dbReference type="ARBA" id="ARBA00022741"/>
    </source>
</evidence>
<comment type="subcellular location">
    <subcellularLocation>
        <location evidence="1">Cell membrane</location>
        <topology evidence="1">Peripheral membrane protein</topology>
    </subcellularLocation>
</comment>
<dbReference type="OrthoDB" id="9766104at2"/>
<dbReference type="SMART" id="SM00382">
    <property type="entry name" value="AAA"/>
    <property type="match status" value="2"/>
</dbReference>
<evidence type="ECO:0000256" key="1">
    <source>
        <dbReference type="ARBA" id="ARBA00004202"/>
    </source>
</evidence>
<protein>
    <submittedName>
        <fullName evidence="10">Ribose ABC transporter ATP-binding protein</fullName>
    </submittedName>
</protein>
<dbReference type="InterPro" id="IPR027417">
    <property type="entry name" value="P-loop_NTPase"/>
</dbReference>
<keyword evidence="3" id="KW-1003">Cell membrane</keyword>
<sequence>MNQPILELKNIEKKFNGVPALSNVSLSVSPGSCHAIVGENGAGKSTLIKILTGAYSKDNGEIYFEGNKVENMEPKLSKSLGIHCIYQELTVANHLSVAENIFLGNQPRTKWGLIDWNRMYTEAADLLQLLNIKLDPKMLVKEISIAQKQMVEIARAVSQQARILIMDEPTSSLSEREIEILLQLITELKEKSVSILYISHRMEEIFRISDTITVLRDGQHVKTLKTNEIENTDRLVELMVNRKMTDYFNKIAVPIGETILEVCNLNVENVLKNINFEVRKGEILGIAGLVGSGRTEIAKSIFGLLKKDDGQIIIHGIPRKIVKPRDAIRLGIGFVTENRKETGLTLKMSVRENVTLLNLKRFEKKLLVNKKKERNVVEDYKKKLRIKTASIEQKIATLSGGNQQKTILARWISQRPQILILDEPCRGVDVGAKSEIFAEISRLAEQGVAIIMISSEIPEIEGMCDRTLVMCEGQISGTLDKENINADNILKLAFGGVVHEK</sequence>
<dbReference type="HOGENOM" id="CLU_000604_92_3_9"/>
<dbReference type="GO" id="GO:0016887">
    <property type="term" value="F:ATP hydrolysis activity"/>
    <property type="evidence" value="ECO:0007669"/>
    <property type="project" value="InterPro"/>
</dbReference>
<dbReference type="InterPro" id="IPR050107">
    <property type="entry name" value="ABC_carbohydrate_import_ATPase"/>
</dbReference>
<keyword evidence="2" id="KW-0813">Transport</keyword>
<dbReference type="GO" id="GO:0005524">
    <property type="term" value="F:ATP binding"/>
    <property type="evidence" value="ECO:0007669"/>
    <property type="project" value="UniProtKB-KW"/>
</dbReference>
<evidence type="ECO:0000256" key="8">
    <source>
        <dbReference type="ARBA" id="ARBA00023136"/>
    </source>
</evidence>
<evidence type="ECO:0000313" key="10">
    <source>
        <dbReference type="EMBL" id="AHV97648.1"/>
    </source>
</evidence>
<dbReference type="Proteomes" id="UP000019772">
    <property type="component" value="Chromosome"/>
</dbReference>
<keyword evidence="11" id="KW-1185">Reference proteome</keyword>
<evidence type="ECO:0000256" key="3">
    <source>
        <dbReference type="ARBA" id="ARBA00022475"/>
    </source>
</evidence>
<organism evidence="10 11">
    <name type="scientific">Paenibacillus sabinae T27</name>
    <dbReference type="NCBI Taxonomy" id="1268072"/>
    <lineage>
        <taxon>Bacteria</taxon>
        <taxon>Bacillati</taxon>
        <taxon>Bacillota</taxon>
        <taxon>Bacilli</taxon>
        <taxon>Bacillales</taxon>
        <taxon>Paenibacillaceae</taxon>
        <taxon>Paenibacillus</taxon>
    </lineage>
</organism>
<dbReference type="CDD" id="cd03215">
    <property type="entry name" value="ABC_Carb_Monos_II"/>
    <property type="match status" value="1"/>
</dbReference>
<dbReference type="SUPFAM" id="SSF52540">
    <property type="entry name" value="P-loop containing nucleoside triphosphate hydrolases"/>
    <property type="match status" value="2"/>
</dbReference>
<evidence type="ECO:0000313" key="11">
    <source>
        <dbReference type="Proteomes" id="UP000019772"/>
    </source>
</evidence>
<keyword evidence="7" id="KW-1278">Translocase</keyword>
<proteinExistence type="predicted"/>
<dbReference type="eggNOG" id="COG1129">
    <property type="taxonomic scope" value="Bacteria"/>
</dbReference>
<keyword evidence="4" id="KW-0677">Repeat</keyword>
<feature type="domain" description="ABC transporter" evidence="9">
    <location>
        <begin position="242"/>
        <end position="497"/>
    </location>
</feature>
<dbReference type="AlphaFoldDB" id="X4ZZQ0"/>
<dbReference type="PROSITE" id="PS50893">
    <property type="entry name" value="ABC_TRANSPORTER_2"/>
    <property type="match status" value="2"/>
</dbReference>
<dbReference type="Gene3D" id="3.40.50.300">
    <property type="entry name" value="P-loop containing nucleotide triphosphate hydrolases"/>
    <property type="match status" value="2"/>
</dbReference>
<dbReference type="EMBL" id="CP004078">
    <property type="protein sequence ID" value="AHV97648.1"/>
    <property type="molecule type" value="Genomic_DNA"/>
</dbReference>
<evidence type="ECO:0000256" key="4">
    <source>
        <dbReference type="ARBA" id="ARBA00022737"/>
    </source>
</evidence>
<dbReference type="CDD" id="cd03216">
    <property type="entry name" value="ABC_Carb_Monos_I"/>
    <property type="match status" value="1"/>
</dbReference>
<evidence type="ECO:0000256" key="2">
    <source>
        <dbReference type="ARBA" id="ARBA00022448"/>
    </source>
</evidence>
<dbReference type="InterPro" id="IPR003439">
    <property type="entry name" value="ABC_transporter-like_ATP-bd"/>
</dbReference>
<dbReference type="Pfam" id="PF00005">
    <property type="entry name" value="ABC_tran"/>
    <property type="match status" value="2"/>
</dbReference>
<feature type="domain" description="ABC transporter" evidence="9">
    <location>
        <begin position="6"/>
        <end position="242"/>
    </location>
</feature>
<gene>
    <name evidence="10" type="ORF">PSAB_13660</name>
</gene>
<dbReference type="FunFam" id="3.40.50.300:FF:000127">
    <property type="entry name" value="Ribose import ATP-binding protein RbsA"/>
    <property type="match status" value="1"/>
</dbReference>
<evidence type="ECO:0000259" key="9">
    <source>
        <dbReference type="PROSITE" id="PS50893"/>
    </source>
</evidence>
<keyword evidence="8" id="KW-0472">Membrane</keyword>
<accession>X4ZZQ0</accession>
<evidence type="ECO:0000256" key="7">
    <source>
        <dbReference type="ARBA" id="ARBA00022967"/>
    </source>
</evidence>
<keyword evidence="5" id="KW-0547">Nucleotide-binding</keyword>
<dbReference type="GO" id="GO:0005886">
    <property type="term" value="C:plasma membrane"/>
    <property type="evidence" value="ECO:0007669"/>
    <property type="project" value="UniProtKB-SubCell"/>
</dbReference>
<keyword evidence="6 10" id="KW-0067">ATP-binding</keyword>
<dbReference type="PANTHER" id="PTHR43790:SF9">
    <property type="entry name" value="GALACTOFURANOSE TRANSPORTER ATP-BINDING PROTEIN YTFR"/>
    <property type="match status" value="1"/>
</dbReference>
<dbReference type="RefSeq" id="WP_025335155.1">
    <property type="nucleotide sequence ID" value="NZ_CP004078.1"/>
</dbReference>
<dbReference type="PATRIC" id="fig|1268072.3.peg.2827"/>
<dbReference type="KEGG" id="psab:PSAB_13660"/>
<evidence type="ECO:0000256" key="6">
    <source>
        <dbReference type="ARBA" id="ARBA00022840"/>
    </source>
</evidence>
<dbReference type="STRING" id="1268072.PSAB_13660"/>
<dbReference type="PANTHER" id="PTHR43790">
    <property type="entry name" value="CARBOHYDRATE TRANSPORT ATP-BINDING PROTEIN MG119-RELATED"/>
    <property type="match status" value="1"/>
</dbReference>
<reference evidence="10 11" key="1">
    <citation type="journal article" date="2014" name="PLoS Genet.">
        <title>Comparative Genomic Analysis of N2-Fixing and Non-N2-Fixing Paenibacillus spp.: Organization, Evolution and Expression of the Nitrogen Fixation Genes.</title>
        <authorList>
            <person name="Xie J.B."/>
            <person name="Du Z."/>
            <person name="Bai L."/>
            <person name="Tian C."/>
            <person name="Zhang Y."/>
            <person name="Xie J.Y."/>
            <person name="Wang T."/>
            <person name="Liu X."/>
            <person name="Chen X."/>
            <person name="Cheng Q."/>
            <person name="Chen S."/>
            <person name="Li J."/>
        </authorList>
    </citation>
    <scope>NUCLEOTIDE SEQUENCE [LARGE SCALE GENOMIC DNA]</scope>
    <source>
        <strain evidence="10 11">T27</strain>
    </source>
</reference>